<accession>A0ABN7PBU8</accession>
<dbReference type="Pfam" id="PF01144">
    <property type="entry name" value="CoA_trans"/>
    <property type="match status" value="1"/>
</dbReference>
<comment type="caution">
    <text evidence="1">The sequence shown here is derived from an EMBL/GenBank/DDBJ whole genome shotgun (WGS) entry which is preliminary data.</text>
</comment>
<sequence>MEVSCYGDLANWMIPGKMVKGMGGAMDLVAAPGTKVVVTMEHTAKDGSHKILPRCSLPLTGKNCVDLIITEKV</sequence>
<proteinExistence type="predicted"/>
<dbReference type="PANTHER" id="PTHR13707:SF23">
    <property type="entry name" value="SUCCINYL-COA:3-KETOACID-COENZYME A TRANSFERASE"/>
    <property type="match status" value="1"/>
</dbReference>
<name>A0ABN7PBU8_TIMPD</name>
<reference evidence="1" key="1">
    <citation type="submission" date="2021-03" db="EMBL/GenBank/DDBJ databases">
        <authorList>
            <person name="Tran Van P."/>
        </authorList>
    </citation>
    <scope>NUCLEOTIDE SEQUENCE</scope>
</reference>
<evidence type="ECO:0000313" key="1">
    <source>
        <dbReference type="EMBL" id="CAG2065273.1"/>
    </source>
</evidence>
<dbReference type="EMBL" id="CAJPIN010041523">
    <property type="protein sequence ID" value="CAG2065273.1"/>
    <property type="molecule type" value="Genomic_DNA"/>
</dbReference>
<dbReference type="Gene3D" id="3.40.1080.10">
    <property type="entry name" value="Glutaconate Coenzyme A-transferase"/>
    <property type="match status" value="1"/>
</dbReference>
<feature type="non-terminal residue" evidence="1">
    <location>
        <position position="73"/>
    </location>
</feature>
<dbReference type="Proteomes" id="UP001153148">
    <property type="component" value="Unassembled WGS sequence"/>
</dbReference>
<protein>
    <recommendedName>
        <fullName evidence="3">Succinyl-CoA:3-ketoacid-coenzyme A transferase</fullName>
    </recommendedName>
</protein>
<organism evidence="1 2">
    <name type="scientific">Timema podura</name>
    <name type="common">Walking stick</name>
    <dbReference type="NCBI Taxonomy" id="61482"/>
    <lineage>
        <taxon>Eukaryota</taxon>
        <taxon>Metazoa</taxon>
        <taxon>Ecdysozoa</taxon>
        <taxon>Arthropoda</taxon>
        <taxon>Hexapoda</taxon>
        <taxon>Insecta</taxon>
        <taxon>Pterygota</taxon>
        <taxon>Neoptera</taxon>
        <taxon>Polyneoptera</taxon>
        <taxon>Phasmatodea</taxon>
        <taxon>Timematodea</taxon>
        <taxon>Timematoidea</taxon>
        <taxon>Timematidae</taxon>
        <taxon>Timema</taxon>
    </lineage>
</organism>
<gene>
    <name evidence="1" type="ORF">TPAB3V08_LOCUS12217</name>
</gene>
<dbReference type="SUPFAM" id="SSF100950">
    <property type="entry name" value="NagB/RpiA/CoA transferase-like"/>
    <property type="match status" value="1"/>
</dbReference>
<dbReference type="InterPro" id="IPR037171">
    <property type="entry name" value="NagB/RpiA_transferase-like"/>
</dbReference>
<dbReference type="InterPro" id="IPR004165">
    <property type="entry name" value="CoA_trans_fam_I"/>
</dbReference>
<dbReference type="PANTHER" id="PTHR13707">
    <property type="entry name" value="KETOACID-COENZYME A TRANSFERASE"/>
    <property type="match status" value="1"/>
</dbReference>
<keyword evidence="2" id="KW-1185">Reference proteome</keyword>
<evidence type="ECO:0000313" key="2">
    <source>
        <dbReference type="Proteomes" id="UP001153148"/>
    </source>
</evidence>
<evidence type="ECO:0008006" key="3">
    <source>
        <dbReference type="Google" id="ProtNLM"/>
    </source>
</evidence>